<reference evidence="7 8" key="1">
    <citation type="submission" date="2023-03" db="EMBL/GenBank/DDBJ databases">
        <title>Genome sequence of Lichtheimia ornata CBS 291.66.</title>
        <authorList>
            <person name="Mohabir J.T."/>
            <person name="Shea T.P."/>
            <person name="Kurbessoian T."/>
            <person name="Berby B."/>
            <person name="Fontaine J."/>
            <person name="Livny J."/>
            <person name="Gnirke A."/>
            <person name="Stajich J.E."/>
            <person name="Cuomo C.A."/>
        </authorList>
    </citation>
    <scope>NUCLEOTIDE SEQUENCE [LARGE SCALE GENOMIC DNA]</scope>
    <source>
        <strain evidence="7">CBS 291.66</strain>
    </source>
</reference>
<feature type="compositionally biased region" description="Basic and acidic residues" evidence="6">
    <location>
        <begin position="284"/>
        <end position="300"/>
    </location>
</feature>
<comment type="similarity">
    <text evidence="2">Belongs to the SNU66/SART1 family.</text>
</comment>
<gene>
    <name evidence="7" type="ORF">O0I10_009591</name>
</gene>
<dbReference type="GO" id="GO:0046540">
    <property type="term" value="C:U4/U6 x U5 tri-snRNP complex"/>
    <property type="evidence" value="ECO:0007669"/>
    <property type="project" value="InterPro"/>
</dbReference>
<dbReference type="GO" id="GO:0045292">
    <property type="term" value="P:mRNA cis splicing, via spliceosome"/>
    <property type="evidence" value="ECO:0007669"/>
    <property type="project" value="TreeGrafter"/>
</dbReference>
<dbReference type="InterPro" id="IPR005011">
    <property type="entry name" value="SNU66/SART1"/>
</dbReference>
<feature type="region of interest" description="Disordered" evidence="6">
    <location>
        <begin position="516"/>
        <end position="571"/>
    </location>
</feature>
<sequence length="707" mass="81088">MAESISIEETNALREKLGLPPLAQDAEQPADPDQEAFDNYQKKKEQDEKEAQAAEIRARIEKSKNRKKHLEKLQGKGLGEATEGTDDALDWVKKSRQRQRERELAKRRAREQDEMDETFQEYDASALSGLKVAHELTEFNEGSEMILTLKDRGILDEDDEQTDELSNIQLEERERLRKNLDAKKKKPGYNPYDDEEFTLGGAKKSILPQYEEEAKAQGFAIGQNGAVQVVSEEEKKKRVAEKLKEQTLDYEKMQEIKDYYTQDEVNLSFKKPKKKKKKDKLRKRTPDKDISIDSTPKEEPDTTTTTTEPAPRKTIDVNANFVDDDELQQALSRTRRAANKQKSKLAKKMTPEDIARSIAEQRESATPEENEPANEGQGLVLSEMTEFVNALGETPAFTTREPPARATKETTTDGTSTQETRSRVEEKEATPIEEEEEKTTPQEEIKAREASPAASASAPEEKMEEENTAIIEEPLVSRGLAATLSLLSQKGIVSKPTDEQVERDRIAADRLKWIAEQKKKDLQREREREYERQRQRERDGSSRGIRDRERQREREREREREKEMEEREQMREFEKRMENYRPDVKLEYVDEYGHQMDTKEAFRYMSHKFHGKTSGKAKTEKRMQKLEEELKLNMMSSSDTPLNLATKLLERQQRTGSAHVVLSVGNRGVAAPASPGGSDVIGSSSSSSSKRARSEDLEQEPSSKKRR</sequence>
<keyword evidence="8" id="KW-1185">Reference proteome</keyword>
<evidence type="ECO:0000313" key="7">
    <source>
        <dbReference type="EMBL" id="KAJ8654701.1"/>
    </source>
</evidence>
<dbReference type="Pfam" id="PF03343">
    <property type="entry name" value="SART-1"/>
    <property type="match status" value="1"/>
</dbReference>
<evidence type="ECO:0000256" key="5">
    <source>
        <dbReference type="ARBA" id="ARBA00023242"/>
    </source>
</evidence>
<feature type="compositionally biased region" description="Basic and acidic residues" evidence="6">
    <location>
        <begin position="402"/>
        <end position="411"/>
    </location>
</feature>
<evidence type="ECO:0000256" key="2">
    <source>
        <dbReference type="ARBA" id="ARBA00006076"/>
    </source>
</evidence>
<keyword evidence="5" id="KW-0539">Nucleus</keyword>
<dbReference type="RefSeq" id="XP_058339615.1">
    <property type="nucleotide sequence ID" value="XM_058489579.1"/>
</dbReference>
<feature type="compositionally biased region" description="Basic and acidic residues" evidence="6">
    <location>
        <begin position="90"/>
        <end position="112"/>
    </location>
</feature>
<accession>A0AAD7UZ21</accession>
<dbReference type="Proteomes" id="UP001234581">
    <property type="component" value="Unassembled WGS sequence"/>
</dbReference>
<dbReference type="GO" id="GO:0000481">
    <property type="term" value="P:maturation of 5S rRNA"/>
    <property type="evidence" value="ECO:0007669"/>
    <property type="project" value="TreeGrafter"/>
</dbReference>
<feature type="region of interest" description="Disordered" evidence="6">
    <location>
        <begin position="267"/>
        <end position="473"/>
    </location>
</feature>
<dbReference type="EMBL" id="JARTCD010000057">
    <property type="protein sequence ID" value="KAJ8654701.1"/>
    <property type="molecule type" value="Genomic_DNA"/>
</dbReference>
<evidence type="ECO:0000256" key="6">
    <source>
        <dbReference type="SAM" id="MobiDB-lite"/>
    </source>
</evidence>
<evidence type="ECO:0000256" key="4">
    <source>
        <dbReference type="ARBA" id="ARBA00023187"/>
    </source>
</evidence>
<proteinExistence type="inferred from homology"/>
<evidence type="ECO:0000256" key="3">
    <source>
        <dbReference type="ARBA" id="ARBA00022664"/>
    </source>
</evidence>
<feature type="region of interest" description="Disordered" evidence="6">
    <location>
        <begin position="668"/>
        <end position="707"/>
    </location>
</feature>
<feature type="compositionally biased region" description="Basic and acidic residues" evidence="6">
    <location>
        <begin position="420"/>
        <end position="430"/>
    </location>
</feature>
<evidence type="ECO:0000313" key="8">
    <source>
        <dbReference type="Proteomes" id="UP001234581"/>
    </source>
</evidence>
<name>A0AAD7UZ21_9FUNG</name>
<feature type="compositionally biased region" description="Basic and acidic residues" evidence="6">
    <location>
        <begin position="438"/>
        <end position="449"/>
    </location>
</feature>
<comment type="subcellular location">
    <subcellularLocation>
        <location evidence="1">Nucleus</location>
    </subcellularLocation>
</comment>
<feature type="region of interest" description="Disordered" evidence="6">
    <location>
        <begin position="1"/>
        <end position="117"/>
    </location>
</feature>
<dbReference type="GeneID" id="83216996"/>
<dbReference type="InterPro" id="IPR045347">
    <property type="entry name" value="HIND"/>
</dbReference>
<dbReference type="PANTHER" id="PTHR14152:SF5">
    <property type="entry name" value="U4_U6.U5 TRI-SNRNP-ASSOCIATED PROTEIN 1"/>
    <property type="match status" value="1"/>
</dbReference>
<feature type="compositionally biased region" description="Basic residues" evidence="6">
    <location>
        <begin position="270"/>
        <end position="283"/>
    </location>
</feature>
<feature type="compositionally biased region" description="Basic residues" evidence="6">
    <location>
        <begin position="333"/>
        <end position="347"/>
    </location>
</feature>
<evidence type="ECO:0008006" key="9">
    <source>
        <dbReference type="Google" id="ProtNLM"/>
    </source>
</evidence>
<keyword evidence="3" id="KW-0507">mRNA processing</keyword>
<feature type="compositionally biased region" description="Basic and acidic residues" evidence="6">
    <location>
        <begin position="349"/>
        <end position="365"/>
    </location>
</feature>
<comment type="caution">
    <text evidence="7">The sequence shown here is derived from an EMBL/GenBank/DDBJ whole genome shotgun (WGS) entry which is preliminary data.</text>
</comment>
<evidence type="ECO:0000256" key="1">
    <source>
        <dbReference type="ARBA" id="ARBA00004123"/>
    </source>
</evidence>
<keyword evidence="4" id="KW-0508">mRNA splicing</keyword>
<protein>
    <recommendedName>
        <fullName evidence="9">SART-1 protein</fullName>
    </recommendedName>
</protein>
<organism evidence="7 8">
    <name type="scientific">Lichtheimia ornata</name>
    <dbReference type="NCBI Taxonomy" id="688661"/>
    <lineage>
        <taxon>Eukaryota</taxon>
        <taxon>Fungi</taxon>
        <taxon>Fungi incertae sedis</taxon>
        <taxon>Mucoromycota</taxon>
        <taxon>Mucoromycotina</taxon>
        <taxon>Mucoromycetes</taxon>
        <taxon>Mucorales</taxon>
        <taxon>Lichtheimiaceae</taxon>
        <taxon>Lichtheimia</taxon>
    </lineage>
</organism>
<dbReference type="Pfam" id="PF19252">
    <property type="entry name" value="HIND"/>
    <property type="match status" value="1"/>
</dbReference>
<dbReference type="PANTHER" id="PTHR14152">
    <property type="entry name" value="SQUAMOUS CELL CARCINOMA ANTIGEN RECOGNISED BY CYTOTOXIC T LYMPHOCYTES"/>
    <property type="match status" value="1"/>
</dbReference>
<feature type="compositionally biased region" description="Basic and acidic residues" evidence="6">
    <location>
        <begin position="40"/>
        <end position="63"/>
    </location>
</feature>
<dbReference type="AlphaFoldDB" id="A0AAD7UZ21"/>